<evidence type="ECO:0000256" key="3">
    <source>
        <dbReference type="ARBA" id="ARBA00022692"/>
    </source>
</evidence>
<feature type="transmembrane region" description="Helical" evidence="6">
    <location>
        <begin position="154"/>
        <end position="172"/>
    </location>
</feature>
<feature type="transmembrane region" description="Helical" evidence="6">
    <location>
        <begin position="34"/>
        <end position="57"/>
    </location>
</feature>
<keyword evidence="2" id="KW-1003">Cell membrane</keyword>
<keyword evidence="8" id="KW-1185">Reference proteome</keyword>
<evidence type="ECO:0000256" key="2">
    <source>
        <dbReference type="ARBA" id="ARBA00022475"/>
    </source>
</evidence>
<evidence type="ECO:0000313" key="8">
    <source>
        <dbReference type="Proteomes" id="UP000002407"/>
    </source>
</evidence>
<dbReference type="Pfam" id="PF02690">
    <property type="entry name" value="Na_Pi_cotrans"/>
    <property type="match status" value="2"/>
</dbReference>
<keyword evidence="5 6" id="KW-0472">Membrane</keyword>
<evidence type="ECO:0000256" key="1">
    <source>
        <dbReference type="ARBA" id="ARBA00004651"/>
    </source>
</evidence>
<gene>
    <name evidence="7" type="ordered locus">CHAB381_1106</name>
</gene>
<comment type="subcellular location">
    <subcellularLocation>
        <location evidence="1">Cell membrane</location>
        <topology evidence="1">Multi-pass membrane protein</topology>
    </subcellularLocation>
</comment>
<feature type="transmembrane region" description="Helical" evidence="6">
    <location>
        <begin position="304"/>
        <end position="323"/>
    </location>
</feature>
<dbReference type="PANTHER" id="PTHR10010:SF46">
    <property type="entry name" value="SODIUM-DEPENDENT PHOSPHATE TRANSPORT PROTEIN 2B"/>
    <property type="match status" value="1"/>
</dbReference>
<feature type="transmembrane region" description="Helical" evidence="6">
    <location>
        <begin position="234"/>
        <end position="256"/>
    </location>
</feature>
<accession>A7I2C1</accession>
<evidence type="ECO:0000256" key="4">
    <source>
        <dbReference type="ARBA" id="ARBA00022989"/>
    </source>
</evidence>
<dbReference type="GO" id="GO:0044341">
    <property type="term" value="P:sodium-dependent phosphate transport"/>
    <property type="evidence" value="ECO:0007669"/>
    <property type="project" value="InterPro"/>
</dbReference>
<organism evidence="7 8">
    <name type="scientific">Campylobacter hominis (strain ATCC BAA-381 / DSM 21671 / CCUG 45161 / LMG 19568 / NCTC 13146 / CH001A)</name>
    <dbReference type="NCBI Taxonomy" id="360107"/>
    <lineage>
        <taxon>Bacteria</taxon>
        <taxon>Pseudomonadati</taxon>
        <taxon>Campylobacterota</taxon>
        <taxon>Epsilonproteobacteria</taxon>
        <taxon>Campylobacterales</taxon>
        <taxon>Campylobacteraceae</taxon>
        <taxon>Campylobacter</taxon>
    </lineage>
</organism>
<evidence type="ECO:0000256" key="5">
    <source>
        <dbReference type="ARBA" id="ARBA00023136"/>
    </source>
</evidence>
<feature type="transmembrane region" description="Helical" evidence="6">
    <location>
        <begin position="98"/>
        <end position="123"/>
    </location>
</feature>
<feature type="transmembrane region" description="Helical" evidence="6">
    <location>
        <begin position="268"/>
        <end position="289"/>
    </location>
</feature>
<evidence type="ECO:0000256" key="6">
    <source>
        <dbReference type="SAM" id="Phobius"/>
    </source>
</evidence>
<name>A7I2C1_CAMHC</name>
<dbReference type="NCBIfam" id="NF037997">
    <property type="entry name" value="Na_Pi_symport"/>
    <property type="match status" value="1"/>
</dbReference>
<keyword evidence="4 6" id="KW-1133">Transmembrane helix</keyword>
<keyword evidence="3 6" id="KW-0812">Transmembrane</keyword>
<feature type="transmembrane region" description="Helical" evidence="6">
    <location>
        <begin position="130"/>
        <end position="148"/>
    </location>
</feature>
<dbReference type="EMBL" id="CP000776">
    <property type="protein sequence ID" value="ABS51785.1"/>
    <property type="molecule type" value="Genomic_DNA"/>
</dbReference>
<reference evidence="8" key="1">
    <citation type="submission" date="2007-07" db="EMBL/GenBank/DDBJ databases">
        <title>Complete genome sequence of Campylobacter hominis ATCC BAA-381, a commensal isolated from the human gastrointestinal tract.</title>
        <authorList>
            <person name="Fouts D.E."/>
            <person name="Mongodin E.F."/>
            <person name="Puiu D."/>
            <person name="Sebastian Y."/>
            <person name="Miller W.G."/>
            <person name="Mandrell R.E."/>
            <person name="Nelson K.E."/>
        </authorList>
    </citation>
    <scope>NUCLEOTIDE SEQUENCE [LARGE SCALE GENOMIC DNA]</scope>
    <source>
        <strain evidence="8">ATCC BAA-381 / LMG 19568 / NCTC 13146 / CH001A</strain>
    </source>
</reference>
<dbReference type="HOGENOM" id="CLU_025623_1_0_7"/>
<dbReference type="OrthoDB" id="9763003at2"/>
<protein>
    <submittedName>
        <fullName evidence="7">Na+/Pi-cotransporter</fullName>
    </submittedName>
</protein>
<dbReference type="InterPro" id="IPR003841">
    <property type="entry name" value="Na/Pi_transpt"/>
</dbReference>
<sequence length="593" mass="66680">MIKSKNLFLIALFIITAFISTSESLTKLCFGLALFIYAMSVLEQSFSLMAGGILENFLKKATKKDYKSFLFGFISTTVMQSSGLVSVLAISFLSAGLISLMAGICIIYGTNLASATSAWIVGLIGLKMDIAHFSMPIFIFGAVLALFKDEKTKGAGLFIAGVALFFLAIAYMKDGFLNFKSTIELSKYALSGVLGIIVYALIGVFITALLQSSHASITLALTALASSQITYENAVSITIGANLGSTITAIIGSLKVNNEAKKLTITHIIFNLTTAILTILLFNVFLKAVDISADLFGISQDDNILKLAIFQSYFNIFGVLLFYPTRRFMKIFLDRSFTKLNKKVKKTQKIYTAIYLNDEALKFSKSAKEVLIKEHIHLFNNVISIITKSISISSKDITGELSDEEVIAKRDKPMQIDFDELYNERFKNLYSQIIDFSIKASAIDKGEENKFFMDIRRSALIFAEILKDMRNAQPNFCRYMLSQNEFIKKEYNFLRLNLLKSIRIIKQIPESENFETMQKLLTELKLIMQNYNIIEWRDIDTLLYESKISSSMATSLMNDTFLVHSIVKNFIQIVKIAFAHYQERENKTKNLKA</sequence>
<dbReference type="eggNOG" id="COG1283">
    <property type="taxonomic scope" value="Bacteria"/>
</dbReference>
<feature type="transmembrane region" description="Helical" evidence="6">
    <location>
        <begin position="193"/>
        <end position="214"/>
    </location>
</feature>
<dbReference type="STRING" id="360107.CHAB381_1106"/>
<evidence type="ECO:0000313" key="7">
    <source>
        <dbReference type="EMBL" id="ABS51785.1"/>
    </source>
</evidence>
<dbReference type="KEGG" id="cha:CHAB381_1106"/>
<dbReference type="RefSeq" id="WP_012108961.1">
    <property type="nucleotide sequence ID" value="NC_009714.1"/>
</dbReference>
<dbReference type="GO" id="GO:0005886">
    <property type="term" value="C:plasma membrane"/>
    <property type="evidence" value="ECO:0007669"/>
    <property type="project" value="UniProtKB-SubCell"/>
</dbReference>
<dbReference type="AlphaFoldDB" id="A7I2C1"/>
<proteinExistence type="predicted"/>
<dbReference type="Proteomes" id="UP000002407">
    <property type="component" value="Chromosome"/>
</dbReference>
<dbReference type="PANTHER" id="PTHR10010">
    <property type="entry name" value="SOLUTE CARRIER FAMILY 34 SODIUM PHOSPHATE , MEMBER 2-RELATED"/>
    <property type="match status" value="1"/>
</dbReference>
<dbReference type="GO" id="GO:0005436">
    <property type="term" value="F:sodium:phosphate symporter activity"/>
    <property type="evidence" value="ECO:0007669"/>
    <property type="project" value="InterPro"/>
</dbReference>